<dbReference type="FunFam" id="3.40.50.2300:FF:000113">
    <property type="entry name" value="Low molecular weight protein-tyrosine-phosphatase"/>
    <property type="match status" value="1"/>
</dbReference>
<dbReference type="STRING" id="1817768.A3A87_06750"/>
<protein>
    <submittedName>
        <fullName evidence="6">Phosphotyrosine protein phosphatase</fullName>
    </submittedName>
</protein>
<dbReference type="PANTHER" id="PTHR47439:SF1">
    <property type="entry name" value="ACID PHOSPHATASE"/>
    <property type="match status" value="1"/>
</dbReference>
<evidence type="ECO:0000256" key="2">
    <source>
        <dbReference type="ARBA" id="ARBA00022801"/>
    </source>
</evidence>
<name>A0A1F6U3E6_9PROT</name>
<dbReference type="AlphaFoldDB" id="A0A1F6U3E6"/>
<dbReference type="Pfam" id="PF01451">
    <property type="entry name" value="LMWPc"/>
    <property type="match status" value="1"/>
</dbReference>
<feature type="domain" description="Phosphotyrosine protein phosphatase I" evidence="5">
    <location>
        <begin position="2"/>
        <end position="151"/>
    </location>
</feature>
<dbReference type="Gene3D" id="3.40.50.2300">
    <property type="match status" value="1"/>
</dbReference>
<dbReference type="Proteomes" id="UP000179037">
    <property type="component" value="Unassembled WGS sequence"/>
</dbReference>
<dbReference type="SMART" id="SM00226">
    <property type="entry name" value="LMWPc"/>
    <property type="match status" value="1"/>
</dbReference>
<dbReference type="InterPro" id="IPR017867">
    <property type="entry name" value="Tyr_phospatase_low_mol_wt"/>
</dbReference>
<dbReference type="EMBL" id="MFTC01000032">
    <property type="protein sequence ID" value="OGI51819.1"/>
    <property type="molecule type" value="Genomic_DNA"/>
</dbReference>
<evidence type="ECO:0000256" key="4">
    <source>
        <dbReference type="PIRSR" id="PIRSR617867-1"/>
    </source>
</evidence>
<feature type="active site" evidence="4">
    <location>
        <position position="14"/>
    </location>
</feature>
<dbReference type="PRINTS" id="PR00719">
    <property type="entry name" value="LMWPTPASE"/>
</dbReference>
<proteinExistence type="inferred from homology"/>
<dbReference type="CDD" id="cd16343">
    <property type="entry name" value="LMWPTP"/>
    <property type="match status" value="1"/>
</dbReference>
<dbReference type="GO" id="GO:0004725">
    <property type="term" value="F:protein tyrosine phosphatase activity"/>
    <property type="evidence" value="ECO:0007669"/>
    <property type="project" value="InterPro"/>
</dbReference>
<evidence type="ECO:0000256" key="3">
    <source>
        <dbReference type="ARBA" id="ARBA00022912"/>
    </source>
</evidence>
<keyword evidence="3" id="KW-0904">Protein phosphatase</keyword>
<dbReference type="InterPro" id="IPR023485">
    <property type="entry name" value="Ptyr_pPase"/>
</dbReference>
<evidence type="ECO:0000313" key="6">
    <source>
        <dbReference type="EMBL" id="OGI51819.1"/>
    </source>
</evidence>
<reference evidence="6 7" key="1">
    <citation type="journal article" date="2016" name="Nat. Commun.">
        <title>Thousands of microbial genomes shed light on interconnected biogeochemical processes in an aquifer system.</title>
        <authorList>
            <person name="Anantharaman K."/>
            <person name="Brown C.T."/>
            <person name="Hug L.A."/>
            <person name="Sharon I."/>
            <person name="Castelle C.J."/>
            <person name="Probst A.J."/>
            <person name="Thomas B.C."/>
            <person name="Singh A."/>
            <person name="Wilkins M.J."/>
            <person name="Karaoz U."/>
            <person name="Brodie E.L."/>
            <person name="Williams K.H."/>
            <person name="Hubbard S.S."/>
            <person name="Banfield J.F."/>
        </authorList>
    </citation>
    <scope>NUCLEOTIDE SEQUENCE [LARGE SCALE GENOMIC DNA]</scope>
</reference>
<comment type="similarity">
    <text evidence="1">Belongs to the low molecular weight phosphotyrosine protein phosphatase family.</text>
</comment>
<keyword evidence="2" id="KW-0378">Hydrolase</keyword>
<evidence type="ECO:0000259" key="5">
    <source>
        <dbReference type="SMART" id="SM00226"/>
    </source>
</evidence>
<comment type="caution">
    <text evidence="6">The sequence shown here is derived from an EMBL/GenBank/DDBJ whole genome shotgun (WGS) entry which is preliminary data.</text>
</comment>
<feature type="active site" description="Nucleophile" evidence="4">
    <location>
        <position position="8"/>
    </location>
</feature>
<dbReference type="PANTHER" id="PTHR47439">
    <property type="entry name" value="LOW MOLECULAR WEIGHT PHOSPHOTYROSINE PROTEIN PHOSPHATASE-RELATED"/>
    <property type="match status" value="1"/>
</dbReference>
<sequence length="158" mass="17785">MIKVLFVCLGNICRSPTAEGVFRKLVRDMKLEDQFEIDSAGTHAYHVGEPPDERAQAACALRGIDISRLSGRKAVAGDMEIFDYILAMDRENYENLLEICPTGFESRIRLFMVFAPNRPEGEVPDPYFGGAGGFDRVLDMIEDAARGLLEDIRRTRRL</sequence>
<feature type="active site" description="Proton donor" evidence="4">
    <location>
        <position position="125"/>
    </location>
</feature>
<dbReference type="InterPro" id="IPR052995">
    <property type="entry name" value="LMW-PTP"/>
</dbReference>
<dbReference type="InterPro" id="IPR036196">
    <property type="entry name" value="Ptyr_pPase_sf"/>
</dbReference>
<accession>A0A1F6U3E6</accession>
<evidence type="ECO:0000313" key="7">
    <source>
        <dbReference type="Proteomes" id="UP000179037"/>
    </source>
</evidence>
<evidence type="ECO:0000256" key="1">
    <source>
        <dbReference type="ARBA" id="ARBA00011063"/>
    </source>
</evidence>
<organism evidence="6 7">
    <name type="scientific">Candidatus Muproteobacteria bacterium RIFCSPLOWO2_01_FULL_60_18</name>
    <dbReference type="NCBI Taxonomy" id="1817768"/>
    <lineage>
        <taxon>Bacteria</taxon>
        <taxon>Pseudomonadati</taxon>
        <taxon>Pseudomonadota</taxon>
        <taxon>Candidatus Muproteobacteria</taxon>
    </lineage>
</organism>
<gene>
    <name evidence="6" type="ORF">A3A87_06750</name>
</gene>
<dbReference type="SUPFAM" id="SSF52788">
    <property type="entry name" value="Phosphotyrosine protein phosphatases I"/>
    <property type="match status" value="1"/>
</dbReference>